<organism evidence="5 6">
    <name type="scientific">Allonocardiopsis opalescens</name>
    <dbReference type="NCBI Taxonomy" id="1144618"/>
    <lineage>
        <taxon>Bacteria</taxon>
        <taxon>Bacillati</taxon>
        <taxon>Actinomycetota</taxon>
        <taxon>Actinomycetes</taxon>
        <taxon>Streptosporangiales</taxon>
        <taxon>Allonocardiopsis</taxon>
    </lineage>
</organism>
<dbReference type="Pfam" id="PF06386">
    <property type="entry name" value="GvpL_GvpF"/>
    <property type="match status" value="1"/>
</dbReference>
<dbReference type="GO" id="GO:0031411">
    <property type="term" value="C:gas vesicle"/>
    <property type="evidence" value="ECO:0007669"/>
    <property type="project" value="UniProtKB-SubCell"/>
</dbReference>
<evidence type="ECO:0000256" key="4">
    <source>
        <dbReference type="SAM" id="MobiDB-lite"/>
    </source>
</evidence>
<gene>
    <name evidence="5" type="ORF">CLV72_101961</name>
</gene>
<keyword evidence="6" id="KW-1185">Reference proteome</keyword>
<dbReference type="Proteomes" id="UP000237846">
    <property type="component" value="Unassembled WGS sequence"/>
</dbReference>
<sequence>MSVDEGALARYVYAVARPFDPAPLAGLTGVGGHPVEAVAHRGLLAVVSPVPLREFDEAALKAKLEDLGWLERVARAHHAVVDAVMPLAAAVPLRLATVYRGEERVRAALDEDRAVFERALDRLSGRLEFGVKIYADPGSRGEPEPAPAAPAGAEPGESPGRAYLRRRREQRRRRDDSWQVAAALVERVDAALREWADAMARHRPQDAALSKAPGENVLNAAYLVAEDDAEGFLRTAARLRDEAPEGTRVEVSGPWAPYSFAGLDRAGEPA</sequence>
<dbReference type="RefSeq" id="WP_245929863.1">
    <property type="nucleotide sequence ID" value="NZ_PVZC01000001.1"/>
</dbReference>
<feature type="compositionally biased region" description="Low complexity" evidence="4">
    <location>
        <begin position="149"/>
        <end position="162"/>
    </location>
</feature>
<keyword evidence="1" id="KW-0304">Gas vesicle</keyword>
<evidence type="ECO:0000313" key="6">
    <source>
        <dbReference type="Proteomes" id="UP000237846"/>
    </source>
</evidence>
<comment type="subcellular location">
    <subcellularLocation>
        <location evidence="2">Gas vesicle</location>
    </subcellularLocation>
</comment>
<evidence type="ECO:0000313" key="5">
    <source>
        <dbReference type="EMBL" id="PRY02359.1"/>
    </source>
</evidence>
<dbReference type="AlphaFoldDB" id="A0A2T0QEL0"/>
<feature type="region of interest" description="Disordered" evidence="4">
    <location>
        <begin position="136"/>
        <end position="169"/>
    </location>
</feature>
<proteinExistence type="inferred from homology"/>
<dbReference type="EMBL" id="PVZC01000001">
    <property type="protein sequence ID" value="PRY02359.1"/>
    <property type="molecule type" value="Genomic_DNA"/>
</dbReference>
<evidence type="ECO:0000256" key="3">
    <source>
        <dbReference type="ARBA" id="ARBA00035643"/>
    </source>
</evidence>
<evidence type="ECO:0000256" key="2">
    <source>
        <dbReference type="ARBA" id="ARBA00035108"/>
    </source>
</evidence>
<comment type="caution">
    <text evidence="5">The sequence shown here is derived from an EMBL/GenBank/DDBJ whole genome shotgun (WGS) entry which is preliminary data.</text>
</comment>
<dbReference type="InterPro" id="IPR009430">
    <property type="entry name" value="GvpL/GvpF"/>
</dbReference>
<dbReference type="PANTHER" id="PTHR36852">
    <property type="entry name" value="PROTEIN GVPL 2"/>
    <property type="match status" value="1"/>
</dbReference>
<reference evidence="5 6" key="1">
    <citation type="submission" date="2018-03" db="EMBL/GenBank/DDBJ databases">
        <title>Genomic Encyclopedia of Archaeal and Bacterial Type Strains, Phase II (KMG-II): from individual species to whole genera.</title>
        <authorList>
            <person name="Goeker M."/>
        </authorList>
    </citation>
    <scope>NUCLEOTIDE SEQUENCE [LARGE SCALE GENOMIC DNA]</scope>
    <source>
        <strain evidence="5 6">DSM 45601</strain>
    </source>
</reference>
<evidence type="ECO:0000256" key="1">
    <source>
        <dbReference type="ARBA" id="ARBA00022987"/>
    </source>
</evidence>
<protein>
    <submittedName>
        <fullName evidence="5">Gas vesicle protein GvpL/GvpF</fullName>
    </submittedName>
</protein>
<dbReference type="PANTHER" id="PTHR36852:SF1">
    <property type="entry name" value="PROTEIN GVPL 2"/>
    <property type="match status" value="1"/>
</dbReference>
<dbReference type="GO" id="GO:0031412">
    <property type="term" value="P:gas vesicle organization"/>
    <property type="evidence" value="ECO:0007669"/>
    <property type="project" value="InterPro"/>
</dbReference>
<comment type="similarity">
    <text evidence="3">Belongs to the gas vesicle GvpF/GvpL family.</text>
</comment>
<name>A0A2T0QEL0_9ACTN</name>
<accession>A0A2T0QEL0</accession>